<reference evidence="1 2" key="1">
    <citation type="submission" date="2021-05" db="EMBL/GenBank/DDBJ databases">
        <title>Kineosporia and Streptomyces sp. nov. two new marine actinobacteria isolated from Coral.</title>
        <authorList>
            <person name="Buangrab K."/>
            <person name="Sutthacheep M."/>
            <person name="Yeemin T."/>
            <person name="Harunari E."/>
            <person name="Igarashi Y."/>
            <person name="Kanchanasin P."/>
            <person name="Tanasupawat S."/>
            <person name="Phongsopitanun W."/>
        </authorList>
    </citation>
    <scope>NUCLEOTIDE SEQUENCE [LARGE SCALE GENOMIC DNA]</scope>
    <source>
        <strain evidence="1 2">J2-2</strain>
    </source>
</reference>
<name>A0ABS5TU18_9ACTN</name>
<protein>
    <submittedName>
        <fullName evidence="1">Uncharacterized protein</fullName>
    </submittedName>
</protein>
<sequence>MFEGIEFARDDDGWEYRMGCRFATPDECDSLGRQVGLATRSMMTDSVLYDAFVLAADKQGRIVNHEIDSWYEKQVTEVMRDEDDDSSWSLTYDRFTFGVLVDSQLRLVAAGYLATRGNGDSVSYRLTLPS</sequence>
<dbReference type="EMBL" id="JAHBAY010000030">
    <property type="protein sequence ID" value="MBT0774304.1"/>
    <property type="molecule type" value="Genomic_DNA"/>
</dbReference>
<keyword evidence="2" id="KW-1185">Reference proteome</keyword>
<dbReference type="Proteomes" id="UP001197247">
    <property type="component" value="Unassembled WGS sequence"/>
</dbReference>
<comment type="caution">
    <text evidence="1">The sequence shown here is derived from an EMBL/GenBank/DDBJ whole genome shotgun (WGS) entry which is preliminary data.</text>
</comment>
<proteinExistence type="predicted"/>
<evidence type="ECO:0000313" key="2">
    <source>
        <dbReference type="Proteomes" id="UP001197247"/>
    </source>
</evidence>
<gene>
    <name evidence="1" type="ORF">KIH74_35500</name>
</gene>
<accession>A0ABS5TU18</accession>
<organism evidence="1 2">
    <name type="scientific">Kineosporia corallincola</name>
    <dbReference type="NCBI Taxonomy" id="2835133"/>
    <lineage>
        <taxon>Bacteria</taxon>
        <taxon>Bacillati</taxon>
        <taxon>Actinomycetota</taxon>
        <taxon>Actinomycetes</taxon>
        <taxon>Kineosporiales</taxon>
        <taxon>Kineosporiaceae</taxon>
        <taxon>Kineosporia</taxon>
    </lineage>
</organism>
<evidence type="ECO:0000313" key="1">
    <source>
        <dbReference type="EMBL" id="MBT0774304.1"/>
    </source>
</evidence>
<dbReference type="RefSeq" id="WP_214160844.1">
    <property type="nucleotide sequence ID" value="NZ_JAHBAY010000030.1"/>
</dbReference>